<dbReference type="KEGG" id="eli:ELI_05260"/>
<evidence type="ECO:0000313" key="2">
    <source>
        <dbReference type="EMBL" id="ABC63144.1"/>
    </source>
</evidence>
<accession>Q2NAZ7</accession>
<proteinExistence type="predicted"/>
<protein>
    <recommendedName>
        <fullName evidence="4">Elongation factor P</fullName>
    </recommendedName>
</protein>
<evidence type="ECO:0000256" key="1">
    <source>
        <dbReference type="SAM" id="SignalP"/>
    </source>
</evidence>
<dbReference type="AlphaFoldDB" id="Q2NAZ7"/>
<dbReference type="eggNOG" id="ENOG5031C3I">
    <property type="taxonomic scope" value="Bacteria"/>
</dbReference>
<evidence type="ECO:0000313" key="3">
    <source>
        <dbReference type="Proteomes" id="UP000008808"/>
    </source>
</evidence>
<sequence length="121" mass="13103">MKRALSLAAALSAMLAAPLAAQSGAPLGTLPVGRYQCSLPGDASGPAWRDIDDMRFSIKNASRYLSPTGDGTYLMQGDELVFTRGPMKDQRYKRMGSSILRKLKSDGSLDRIRCVRIGPLQ</sequence>
<dbReference type="EMBL" id="CP000157">
    <property type="protein sequence ID" value="ABC63144.1"/>
    <property type="molecule type" value="Genomic_DNA"/>
</dbReference>
<dbReference type="STRING" id="314225.ELI_05260"/>
<reference evidence="3" key="1">
    <citation type="journal article" date="2009" name="J. Bacteriol.">
        <title>Complete genome sequence of Erythrobacter litoralis HTCC2594.</title>
        <authorList>
            <person name="Oh H.M."/>
            <person name="Giovannoni S.J."/>
            <person name="Ferriera S."/>
            <person name="Johnson J."/>
            <person name="Cho J.C."/>
        </authorList>
    </citation>
    <scope>NUCLEOTIDE SEQUENCE [LARGE SCALE GENOMIC DNA]</scope>
    <source>
        <strain evidence="3">HTCC2594</strain>
    </source>
</reference>
<keyword evidence="3" id="KW-1185">Reference proteome</keyword>
<dbReference type="Proteomes" id="UP000008808">
    <property type="component" value="Chromosome"/>
</dbReference>
<keyword evidence="1" id="KW-0732">Signal</keyword>
<feature type="signal peptide" evidence="1">
    <location>
        <begin position="1"/>
        <end position="21"/>
    </location>
</feature>
<dbReference type="HOGENOM" id="CLU_159962_0_0_5"/>
<gene>
    <name evidence="2" type="ordered locus">ELI_05260</name>
</gene>
<feature type="chain" id="PRO_5004212932" description="Elongation factor P" evidence="1">
    <location>
        <begin position="22"/>
        <end position="121"/>
    </location>
</feature>
<organism evidence="2 3">
    <name type="scientific">Erythrobacter litoralis (strain HTCC2594)</name>
    <dbReference type="NCBI Taxonomy" id="314225"/>
    <lineage>
        <taxon>Bacteria</taxon>
        <taxon>Pseudomonadati</taxon>
        <taxon>Pseudomonadota</taxon>
        <taxon>Alphaproteobacteria</taxon>
        <taxon>Sphingomonadales</taxon>
        <taxon>Erythrobacteraceae</taxon>
        <taxon>Erythrobacter/Porphyrobacter group</taxon>
        <taxon>Erythrobacter</taxon>
    </lineage>
</organism>
<dbReference type="RefSeq" id="WP_011413980.1">
    <property type="nucleotide sequence ID" value="NC_007722.1"/>
</dbReference>
<name>Q2NAZ7_ERYLH</name>
<evidence type="ECO:0008006" key="4">
    <source>
        <dbReference type="Google" id="ProtNLM"/>
    </source>
</evidence>